<reference evidence="1 2" key="1">
    <citation type="journal article" date="2006" name="Nature">
        <title>Global trends of whole-genome duplications revealed by the ciliate Paramecium tetraurelia.</title>
        <authorList>
            <consortium name="Genoscope"/>
            <person name="Aury J.-M."/>
            <person name="Jaillon O."/>
            <person name="Duret L."/>
            <person name="Noel B."/>
            <person name="Jubin C."/>
            <person name="Porcel B.M."/>
            <person name="Segurens B."/>
            <person name="Daubin V."/>
            <person name="Anthouard V."/>
            <person name="Aiach N."/>
            <person name="Arnaiz O."/>
            <person name="Billaut A."/>
            <person name="Beisson J."/>
            <person name="Blanc I."/>
            <person name="Bouhouche K."/>
            <person name="Camara F."/>
            <person name="Duharcourt S."/>
            <person name="Guigo R."/>
            <person name="Gogendeau D."/>
            <person name="Katinka M."/>
            <person name="Keller A.-M."/>
            <person name="Kissmehl R."/>
            <person name="Klotz C."/>
            <person name="Koll F."/>
            <person name="Le Moue A."/>
            <person name="Lepere C."/>
            <person name="Malinsky S."/>
            <person name="Nowacki M."/>
            <person name="Nowak J.K."/>
            <person name="Plattner H."/>
            <person name="Poulain J."/>
            <person name="Ruiz F."/>
            <person name="Serrano V."/>
            <person name="Zagulski M."/>
            <person name="Dessen P."/>
            <person name="Betermier M."/>
            <person name="Weissenbach J."/>
            <person name="Scarpelli C."/>
            <person name="Schachter V."/>
            <person name="Sperling L."/>
            <person name="Meyer E."/>
            <person name="Cohen J."/>
            <person name="Wincker P."/>
        </authorList>
    </citation>
    <scope>NUCLEOTIDE SEQUENCE [LARGE SCALE GENOMIC DNA]</scope>
    <source>
        <strain evidence="1 2">Stock d4-2</strain>
    </source>
</reference>
<dbReference type="EMBL" id="CT868431">
    <property type="protein sequence ID" value="CAK82616.1"/>
    <property type="molecule type" value="Genomic_DNA"/>
</dbReference>
<dbReference type="RefSeq" id="XP_001450013.1">
    <property type="nucleotide sequence ID" value="XM_001449976.1"/>
</dbReference>
<organism evidence="1 2">
    <name type="scientific">Paramecium tetraurelia</name>
    <dbReference type="NCBI Taxonomy" id="5888"/>
    <lineage>
        <taxon>Eukaryota</taxon>
        <taxon>Sar</taxon>
        <taxon>Alveolata</taxon>
        <taxon>Ciliophora</taxon>
        <taxon>Intramacronucleata</taxon>
        <taxon>Oligohymenophorea</taxon>
        <taxon>Peniculida</taxon>
        <taxon>Parameciidae</taxon>
        <taxon>Paramecium</taxon>
    </lineage>
</organism>
<name>A0DHU9_PARTE</name>
<keyword evidence="2" id="KW-1185">Reference proteome</keyword>
<gene>
    <name evidence="1" type="ORF">GSPATT00039491001</name>
</gene>
<dbReference type="AlphaFoldDB" id="A0DHU9"/>
<dbReference type="KEGG" id="ptm:GSPATT00039491001"/>
<proteinExistence type="predicted"/>
<dbReference type="HOGENOM" id="CLU_2031191_0_0_1"/>
<dbReference type="Proteomes" id="UP000000600">
    <property type="component" value="Unassembled WGS sequence"/>
</dbReference>
<protein>
    <submittedName>
        <fullName evidence="1">Uncharacterized protein</fullName>
    </submittedName>
</protein>
<evidence type="ECO:0000313" key="2">
    <source>
        <dbReference type="Proteomes" id="UP000000600"/>
    </source>
</evidence>
<sequence length="122" mass="14547">MDQLFTGNLNELALNKIKQEKTKTIYYRIVKRNRSQPHNLFSNIQSPNFRKPQEKIAQLNQRSPNYKNIISPIQRGIHIENVHQNNNNQGNFISIKQENQSMKQIQNHYHKKFFRTVKTLVC</sequence>
<dbReference type="InParanoid" id="A0DHU9"/>
<accession>A0DHU9</accession>
<evidence type="ECO:0000313" key="1">
    <source>
        <dbReference type="EMBL" id="CAK82616.1"/>
    </source>
</evidence>
<dbReference type="GeneID" id="5035798"/>
<dbReference type="OrthoDB" id="10589219at2759"/>